<dbReference type="EMBL" id="BAAAHB010000036">
    <property type="protein sequence ID" value="GAA0469928.1"/>
    <property type="molecule type" value="Genomic_DNA"/>
</dbReference>
<protein>
    <recommendedName>
        <fullName evidence="1">Carrier domain-containing protein</fullName>
    </recommendedName>
</protein>
<name>A0ABN1A850_9ACTN</name>
<sequence length="81" mass="8454">MEALNSKLEALLDETFPKSTAALVGGSTFQEAGVDSMGVVEFIILMERAFGLPTLDGNELTGTSTFQDAVELLKSKGAATA</sequence>
<organism evidence="2 3">
    <name type="scientific">Streptomyces stramineus</name>
    <dbReference type="NCBI Taxonomy" id="173861"/>
    <lineage>
        <taxon>Bacteria</taxon>
        <taxon>Bacillati</taxon>
        <taxon>Actinomycetota</taxon>
        <taxon>Actinomycetes</taxon>
        <taxon>Kitasatosporales</taxon>
        <taxon>Streptomycetaceae</taxon>
        <taxon>Streptomyces</taxon>
    </lineage>
</organism>
<dbReference type="Pfam" id="PF00550">
    <property type="entry name" value="PP-binding"/>
    <property type="match status" value="1"/>
</dbReference>
<evidence type="ECO:0000313" key="3">
    <source>
        <dbReference type="Proteomes" id="UP001499895"/>
    </source>
</evidence>
<dbReference type="SUPFAM" id="SSF47336">
    <property type="entry name" value="ACP-like"/>
    <property type="match status" value="1"/>
</dbReference>
<dbReference type="Gene3D" id="1.10.1200.10">
    <property type="entry name" value="ACP-like"/>
    <property type="match status" value="1"/>
</dbReference>
<dbReference type="InterPro" id="IPR009081">
    <property type="entry name" value="PP-bd_ACP"/>
</dbReference>
<dbReference type="RefSeq" id="WP_344091538.1">
    <property type="nucleotide sequence ID" value="NZ_BAAAHB010000036.1"/>
</dbReference>
<comment type="caution">
    <text evidence="2">The sequence shown here is derived from an EMBL/GenBank/DDBJ whole genome shotgun (WGS) entry which is preliminary data.</text>
</comment>
<feature type="domain" description="Carrier" evidence="1">
    <location>
        <begin position="26"/>
        <end position="72"/>
    </location>
</feature>
<reference evidence="2 3" key="1">
    <citation type="journal article" date="2019" name="Int. J. Syst. Evol. Microbiol.">
        <title>The Global Catalogue of Microorganisms (GCM) 10K type strain sequencing project: providing services to taxonomists for standard genome sequencing and annotation.</title>
        <authorList>
            <consortium name="The Broad Institute Genomics Platform"/>
            <consortium name="The Broad Institute Genome Sequencing Center for Infectious Disease"/>
            <person name="Wu L."/>
            <person name="Ma J."/>
        </authorList>
    </citation>
    <scope>NUCLEOTIDE SEQUENCE [LARGE SCALE GENOMIC DNA]</scope>
    <source>
        <strain evidence="2 3">JCM 10649</strain>
    </source>
</reference>
<keyword evidence="3" id="KW-1185">Reference proteome</keyword>
<dbReference type="Proteomes" id="UP001499895">
    <property type="component" value="Unassembled WGS sequence"/>
</dbReference>
<evidence type="ECO:0000313" key="2">
    <source>
        <dbReference type="EMBL" id="GAA0469928.1"/>
    </source>
</evidence>
<proteinExistence type="predicted"/>
<dbReference type="InterPro" id="IPR036736">
    <property type="entry name" value="ACP-like_sf"/>
</dbReference>
<evidence type="ECO:0000259" key="1">
    <source>
        <dbReference type="Pfam" id="PF00550"/>
    </source>
</evidence>
<accession>A0ABN1A850</accession>
<gene>
    <name evidence="2" type="ORF">GCM10009544_35110</name>
</gene>